<evidence type="ECO:0000256" key="2">
    <source>
        <dbReference type="ARBA" id="ARBA00022475"/>
    </source>
</evidence>
<evidence type="ECO:0000256" key="4">
    <source>
        <dbReference type="ARBA" id="ARBA00022989"/>
    </source>
</evidence>
<reference evidence="8 9" key="1">
    <citation type="submission" date="2018-07" db="EMBL/GenBank/DDBJ databases">
        <title>Exploring interactions and the metabolic potential of the ultra-small soil bacteria Hylemonella gracilis.</title>
        <authorList>
            <person name="Tyc O."/>
            <person name="Kulkarni P."/>
            <person name="Gawehns F."/>
            <person name="Hundscheid M."/>
            <person name="Zweers H."/>
            <person name="Garbeva P."/>
        </authorList>
    </citation>
    <scope>NUCLEOTIDE SEQUENCE [LARGE SCALE GENOMIC DNA]</scope>
    <source>
        <strain evidence="8 9">NS1</strain>
    </source>
</reference>
<dbReference type="InterPro" id="IPR038766">
    <property type="entry name" value="Membrane_comp_ABC_pdt"/>
</dbReference>
<keyword evidence="3 6" id="KW-0812">Transmembrane</keyword>
<dbReference type="Pfam" id="PF02687">
    <property type="entry name" value="FtsX"/>
    <property type="match status" value="2"/>
</dbReference>
<keyword evidence="4 6" id="KW-1133">Transmembrane helix</keyword>
<comment type="subcellular location">
    <subcellularLocation>
        <location evidence="1">Cell membrane</location>
        <topology evidence="1">Multi-pass membrane protein</topology>
    </subcellularLocation>
</comment>
<feature type="domain" description="ABC3 transporter permease C-terminal" evidence="7">
    <location>
        <begin position="274"/>
        <end position="388"/>
    </location>
</feature>
<evidence type="ECO:0000313" key="9">
    <source>
        <dbReference type="Proteomes" id="UP000292939"/>
    </source>
</evidence>
<feature type="transmembrane region" description="Helical" evidence="6">
    <location>
        <begin position="361"/>
        <end position="384"/>
    </location>
</feature>
<feature type="transmembrane region" description="Helical" evidence="6">
    <location>
        <begin position="322"/>
        <end position="349"/>
    </location>
</feature>
<accession>A0A4P6UM01</accession>
<dbReference type="EMBL" id="CP031395">
    <property type="protein sequence ID" value="QBK06252.1"/>
    <property type="molecule type" value="Genomic_DNA"/>
</dbReference>
<evidence type="ECO:0000256" key="6">
    <source>
        <dbReference type="SAM" id="Phobius"/>
    </source>
</evidence>
<dbReference type="RefSeq" id="WP_131282012.1">
    <property type="nucleotide sequence ID" value="NZ_CP031395.1"/>
</dbReference>
<dbReference type="OrthoDB" id="5292592at2"/>
<dbReference type="KEGG" id="hgr:DW355_17385"/>
<protein>
    <submittedName>
        <fullName evidence="8">ABC transporter permease</fullName>
    </submittedName>
</protein>
<feature type="transmembrane region" description="Helical" evidence="6">
    <location>
        <begin position="722"/>
        <end position="739"/>
    </location>
</feature>
<evidence type="ECO:0000256" key="5">
    <source>
        <dbReference type="ARBA" id="ARBA00023136"/>
    </source>
</evidence>
<feature type="transmembrane region" description="Helical" evidence="6">
    <location>
        <begin position="404"/>
        <end position="424"/>
    </location>
</feature>
<evidence type="ECO:0000256" key="1">
    <source>
        <dbReference type="ARBA" id="ARBA00004651"/>
    </source>
</evidence>
<feature type="transmembrane region" description="Helical" evidence="6">
    <location>
        <begin position="806"/>
        <end position="828"/>
    </location>
</feature>
<dbReference type="PANTHER" id="PTHR30287:SF1">
    <property type="entry name" value="INNER MEMBRANE PROTEIN"/>
    <property type="match status" value="1"/>
</dbReference>
<proteinExistence type="predicted"/>
<evidence type="ECO:0000259" key="7">
    <source>
        <dbReference type="Pfam" id="PF02687"/>
    </source>
</evidence>
<evidence type="ECO:0000313" key="8">
    <source>
        <dbReference type="EMBL" id="QBK06252.1"/>
    </source>
</evidence>
<feature type="transmembrane region" description="Helical" evidence="6">
    <location>
        <begin position="481"/>
        <end position="503"/>
    </location>
</feature>
<keyword evidence="2" id="KW-1003">Cell membrane</keyword>
<feature type="domain" description="ABC3 transporter permease C-terminal" evidence="7">
    <location>
        <begin position="722"/>
        <end position="835"/>
    </location>
</feature>
<dbReference type="InterPro" id="IPR003838">
    <property type="entry name" value="ABC3_permease_C"/>
</dbReference>
<dbReference type="PANTHER" id="PTHR30287">
    <property type="entry name" value="MEMBRANE COMPONENT OF PREDICTED ABC SUPERFAMILY METABOLITE UPTAKE TRANSPORTER"/>
    <property type="match status" value="1"/>
</dbReference>
<name>A0A4P6UM01_9BURK</name>
<gene>
    <name evidence="8" type="ORF">DW355_17385</name>
</gene>
<dbReference type="AlphaFoldDB" id="A0A4P6UM01"/>
<dbReference type="GO" id="GO:0005886">
    <property type="term" value="C:plasma membrane"/>
    <property type="evidence" value="ECO:0007669"/>
    <property type="project" value="UniProtKB-SubCell"/>
</dbReference>
<feature type="transmembrane region" description="Helical" evidence="6">
    <location>
        <begin position="20"/>
        <end position="43"/>
    </location>
</feature>
<evidence type="ECO:0000256" key="3">
    <source>
        <dbReference type="ARBA" id="ARBA00022692"/>
    </source>
</evidence>
<organism evidence="8 9">
    <name type="scientific">Hylemonella gracilis</name>
    <dbReference type="NCBI Taxonomy" id="80880"/>
    <lineage>
        <taxon>Bacteria</taxon>
        <taxon>Pseudomonadati</taxon>
        <taxon>Pseudomonadota</taxon>
        <taxon>Betaproteobacteria</taxon>
        <taxon>Burkholderiales</taxon>
        <taxon>Comamonadaceae</taxon>
        <taxon>Hylemonella</taxon>
    </lineage>
</organism>
<keyword evidence="5 6" id="KW-0472">Membrane</keyword>
<feature type="transmembrane region" description="Helical" evidence="6">
    <location>
        <begin position="270"/>
        <end position="290"/>
    </location>
</feature>
<sequence length="845" mass="89971">MTISFLRLGVTNLRRDWRAGQLRLLLLAVTLAVATLTAVSFFADRLNRGMQRDALQLLGGDAVVVSDQPTPAALQALAAQHGLQASASLGFPTMARTPDAEGGTTRLVALKAVEAGYPLRGRLTVSAREGAAPIVTSDIPAPGEVWVDPGLLDALGTHVGSELLLGEARLRITRVIGVEPDRGGGFVNFAPRVLMNQSDLAVTDLVQPASRVNYRYAVAAKDGAGEAEVRRFVAQAKAWIEAEHVRGTRVEALDGGRPELSNTLERAEKFLQLVALLAALLSAVAVGLAARAFANAHLDSCAMLRVLGLSQATIARAHALEFLLVGLGGGLLGAALGWVAHHVFVLLLAGLVDAALPAPGLWPVGFGLGVGLTLMAAFGLPPVLQLARVPALRVIRRDVGEPRALSLGVLGLGLAGFAALLLAASRDWTLGLITVGGFALAVGLFACAAWGAVVVLRRVVREDRAPRWLILATRQLSARPVYAVLQVSSLAIGLLALLLLALLRTDLIDSWRKATPENAPNRFVINIQPDQAQNFQAALVRAGVAVDHDWYPMIRGRLVAVNDRSVQASDYQDERAQRLVEREFNLSYSAQVPAHNPIVGGRWTSEDPQAISMEDGIADTLGLKLGDRLRFDIAGLQHETTITSLRKVDWGSMRANFFALYPMSSMPDLPVTYLAAFRAPEGNSRFDNQLVREFPNVTVVDLSMTLAQIQQVLAQVSRAVEFLFGFTLAAGLIVLYAAVASTREERAREYAVMRAVGAGGALLRQMQRAELLGLGLLAGVLAAIVSGAVGWALARFVFNFEWGGSLWLLPVGGLSGAALALGAGWWGLRAVLRAPVVDTLRKAAA</sequence>
<dbReference type="Proteomes" id="UP000292939">
    <property type="component" value="Chromosome"/>
</dbReference>
<feature type="transmembrane region" description="Helical" evidence="6">
    <location>
        <begin position="771"/>
        <end position="794"/>
    </location>
</feature>
<feature type="transmembrane region" description="Helical" evidence="6">
    <location>
        <begin position="430"/>
        <end position="460"/>
    </location>
</feature>